<dbReference type="RefSeq" id="WP_184855230.1">
    <property type="nucleotide sequence ID" value="NZ_JACHLK010000001.1"/>
</dbReference>
<sequence length="443" mass="46114">MTHRLLPLAALLASLAFTSSAQSQTASPLAQRVLALSDAAEPQVIAWRRHIHQHPELSYEEVQTAAYIAAALAKMPGIEVQTGIAKTGIKAVLRGGKPGPVVALRADMDALPVQERNDLPFKSTARAQWRGNETPVSHACGHDTHVAMLLGAAQALSSVRSELTGTVVFLFQPAEELGPGPVPSGAKAMMEAKVLENPKVDVVMGQHISARAPGNTLAYRAGSFMASGDAFNIKLKGKGGHGSSPWTAKDPTLAAAEIVLALQGIISQQIDPLDGPTVVTVGLLQSGNRVNILPDTAEIGGTVRSLSARNQKIAHEGIRLKAEKIAESAGLTAEVTIDTGYEVVVSDPKITAALAPAFAAAAGGADKAREVPPSMGSEDFGSFGGSGVPVVFWNLYASPFGDKSGAPNHSSEFVIDEKALRIGVRALTSATLAYMAQSPAAKR</sequence>
<name>A0A7X0U7S9_9BURK</name>
<evidence type="ECO:0000259" key="4">
    <source>
        <dbReference type="Pfam" id="PF07687"/>
    </source>
</evidence>
<keyword evidence="3" id="KW-0732">Signal</keyword>
<dbReference type="InterPro" id="IPR011650">
    <property type="entry name" value="Peptidase_M20_dimer"/>
</dbReference>
<feature type="signal peptide" evidence="3">
    <location>
        <begin position="1"/>
        <end position="23"/>
    </location>
</feature>
<dbReference type="Gene3D" id="3.40.630.10">
    <property type="entry name" value="Zn peptidases"/>
    <property type="match status" value="1"/>
</dbReference>
<evidence type="ECO:0000256" key="1">
    <source>
        <dbReference type="ARBA" id="ARBA00022801"/>
    </source>
</evidence>
<dbReference type="Pfam" id="PF01546">
    <property type="entry name" value="Peptidase_M20"/>
    <property type="match status" value="1"/>
</dbReference>
<dbReference type="InterPro" id="IPR036264">
    <property type="entry name" value="Bact_exopeptidase_dim_dom"/>
</dbReference>
<proteinExistence type="predicted"/>
<dbReference type="Gene3D" id="3.30.70.360">
    <property type="match status" value="1"/>
</dbReference>
<dbReference type="GO" id="GO:0046872">
    <property type="term" value="F:metal ion binding"/>
    <property type="evidence" value="ECO:0007669"/>
    <property type="project" value="UniProtKB-KW"/>
</dbReference>
<dbReference type="AlphaFoldDB" id="A0A7X0U7S9"/>
<feature type="binding site" evidence="2">
    <location>
        <position position="207"/>
    </location>
    <ligand>
        <name>Mn(2+)</name>
        <dbReference type="ChEBI" id="CHEBI:29035"/>
        <label>2</label>
    </ligand>
</feature>
<keyword evidence="2" id="KW-0479">Metal-binding</keyword>
<dbReference type="PANTHER" id="PTHR11014">
    <property type="entry name" value="PEPTIDASE M20 FAMILY MEMBER"/>
    <property type="match status" value="1"/>
</dbReference>
<dbReference type="InterPro" id="IPR017439">
    <property type="entry name" value="Amidohydrolase"/>
</dbReference>
<feature type="binding site" evidence="2">
    <location>
        <position position="140"/>
    </location>
    <ligand>
        <name>Mn(2+)</name>
        <dbReference type="ChEBI" id="CHEBI:29035"/>
        <label>2</label>
    </ligand>
</feature>
<organism evidence="5 6">
    <name type="scientific">Acidovorax soli</name>
    <dbReference type="NCBI Taxonomy" id="592050"/>
    <lineage>
        <taxon>Bacteria</taxon>
        <taxon>Pseudomonadati</taxon>
        <taxon>Pseudomonadota</taxon>
        <taxon>Betaproteobacteria</taxon>
        <taxon>Burkholderiales</taxon>
        <taxon>Comamonadaceae</taxon>
        <taxon>Acidovorax</taxon>
    </lineage>
</organism>
<evidence type="ECO:0000313" key="5">
    <source>
        <dbReference type="EMBL" id="MBB6557805.1"/>
    </source>
</evidence>
<dbReference type="EMBL" id="JACHLK010000001">
    <property type="protein sequence ID" value="MBB6557805.1"/>
    <property type="molecule type" value="Genomic_DNA"/>
</dbReference>
<feature type="chain" id="PRO_5031218767" evidence="3">
    <location>
        <begin position="24"/>
        <end position="443"/>
    </location>
</feature>
<dbReference type="Proteomes" id="UP000575083">
    <property type="component" value="Unassembled WGS sequence"/>
</dbReference>
<feature type="binding site" evidence="2">
    <location>
        <position position="409"/>
    </location>
    <ligand>
        <name>Mn(2+)</name>
        <dbReference type="ChEBI" id="CHEBI:29035"/>
        <label>2</label>
    </ligand>
</feature>
<comment type="cofactor">
    <cofactor evidence="2">
        <name>Mn(2+)</name>
        <dbReference type="ChEBI" id="CHEBI:29035"/>
    </cofactor>
    <text evidence="2">The Mn(2+) ion enhances activity.</text>
</comment>
<dbReference type="PANTHER" id="PTHR11014:SF63">
    <property type="entry name" value="METALLOPEPTIDASE, PUTATIVE (AFU_ORTHOLOGUE AFUA_6G09600)-RELATED"/>
    <property type="match status" value="1"/>
</dbReference>
<feature type="binding site" evidence="2">
    <location>
        <position position="142"/>
    </location>
    <ligand>
        <name>Mn(2+)</name>
        <dbReference type="ChEBI" id="CHEBI:29035"/>
        <label>2</label>
    </ligand>
</feature>
<feature type="binding site" evidence="2">
    <location>
        <position position="176"/>
    </location>
    <ligand>
        <name>Mn(2+)</name>
        <dbReference type="ChEBI" id="CHEBI:29035"/>
        <label>2</label>
    </ligand>
</feature>
<gene>
    <name evidence="5" type="ORF">HNP48_000469</name>
</gene>
<reference evidence="5 6" key="1">
    <citation type="submission" date="2020-08" db="EMBL/GenBank/DDBJ databases">
        <title>Functional genomics of gut bacteria from endangered species of beetles.</title>
        <authorList>
            <person name="Carlos-Shanley C."/>
        </authorList>
    </citation>
    <scope>NUCLEOTIDE SEQUENCE [LARGE SCALE GENOMIC DNA]</scope>
    <source>
        <strain evidence="5 6">S00198</strain>
    </source>
</reference>
<dbReference type="Pfam" id="PF07687">
    <property type="entry name" value="M20_dimer"/>
    <property type="match status" value="1"/>
</dbReference>
<protein>
    <submittedName>
        <fullName evidence="5">Amidohydrolase</fullName>
    </submittedName>
</protein>
<keyword evidence="1 5" id="KW-0378">Hydrolase</keyword>
<keyword evidence="6" id="KW-1185">Reference proteome</keyword>
<dbReference type="GO" id="GO:0050118">
    <property type="term" value="F:N-acetyldiaminopimelate deacetylase activity"/>
    <property type="evidence" value="ECO:0007669"/>
    <property type="project" value="UniProtKB-ARBA"/>
</dbReference>
<dbReference type="SUPFAM" id="SSF55031">
    <property type="entry name" value="Bacterial exopeptidase dimerisation domain"/>
    <property type="match status" value="1"/>
</dbReference>
<dbReference type="InterPro" id="IPR002933">
    <property type="entry name" value="Peptidase_M20"/>
</dbReference>
<feature type="domain" description="Peptidase M20 dimerisation" evidence="4">
    <location>
        <begin position="231"/>
        <end position="324"/>
    </location>
</feature>
<dbReference type="SUPFAM" id="SSF53187">
    <property type="entry name" value="Zn-dependent exopeptidases"/>
    <property type="match status" value="1"/>
</dbReference>
<evidence type="ECO:0000313" key="6">
    <source>
        <dbReference type="Proteomes" id="UP000575083"/>
    </source>
</evidence>
<dbReference type="GO" id="GO:0019877">
    <property type="term" value="P:diaminopimelate biosynthetic process"/>
    <property type="evidence" value="ECO:0007669"/>
    <property type="project" value="UniProtKB-ARBA"/>
</dbReference>
<dbReference type="NCBIfam" id="TIGR01891">
    <property type="entry name" value="amidohydrolases"/>
    <property type="match status" value="1"/>
</dbReference>
<dbReference type="PIRSF" id="PIRSF005962">
    <property type="entry name" value="Pept_M20D_amidohydro"/>
    <property type="match status" value="1"/>
</dbReference>
<evidence type="ECO:0000256" key="2">
    <source>
        <dbReference type="PIRSR" id="PIRSR005962-1"/>
    </source>
</evidence>
<dbReference type="FunFam" id="3.30.70.360:FF:000001">
    <property type="entry name" value="N-acetyldiaminopimelate deacetylase"/>
    <property type="match status" value="1"/>
</dbReference>
<accession>A0A7X0U7S9</accession>
<comment type="caution">
    <text evidence="5">The sequence shown here is derived from an EMBL/GenBank/DDBJ whole genome shotgun (WGS) entry which is preliminary data.</text>
</comment>
<keyword evidence="2" id="KW-0464">Manganese</keyword>
<evidence type="ECO:0000256" key="3">
    <source>
        <dbReference type="SAM" id="SignalP"/>
    </source>
</evidence>